<evidence type="ECO:0000313" key="2">
    <source>
        <dbReference type="EMBL" id="KAA6175374.1"/>
    </source>
</evidence>
<dbReference type="AlphaFoldDB" id="A0A5M8EU75"/>
<keyword evidence="1" id="KW-1133">Transmembrane helix</keyword>
<protein>
    <submittedName>
        <fullName evidence="2">Uncharacterized protein</fullName>
    </submittedName>
</protein>
<feature type="transmembrane region" description="Helical" evidence="1">
    <location>
        <begin position="31"/>
        <end position="49"/>
    </location>
</feature>
<organism evidence="2 3">
    <name type="scientific">Pseudomonas veronii</name>
    <dbReference type="NCBI Taxonomy" id="76761"/>
    <lineage>
        <taxon>Bacteria</taxon>
        <taxon>Pseudomonadati</taxon>
        <taxon>Pseudomonadota</taxon>
        <taxon>Gammaproteobacteria</taxon>
        <taxon>Pseudomonadales</taxon>
        <taxon>Pseudomonadaceae</taxon>
        <taxon>Pseudomonas</taxon>
    </lineage>
</organism>
<reference evidence="2 3" key="1">
    <citation type="submission" date="2019-09" db="EMBL/GenBank/DDBJ databases">
        <title>Genomic sequencing of 4 copper resistant soil isolates.</title>
        <authorList>
            <person name="Havryliuk O."/>
        </authorList>
    </citation>
    <scope>NUCLEOTIDE SEQUENCE [LARGE SCALE GENOMIC DNA]</scope>
    <source>
        <strain evidence="2 3">UKR4</strain>
    </source>
</reference>
<feature type="transmembrane region" description="Helical" evidence="1">
    <location>
        <begin position="6"/>
        <end position="26"/>
    </location>
</feature>
<name>A0A5M8EU75_PSEVE</name>
<evidence type="ECO:0000313" key="3">
    <source>
        <dbReference type="Proteomes" id="UP000323909"/>
    </source>
</evidence>
<accession>A0A5M8EU75</accession>
<evidence type="ECO:0000256" key="1">
    <source>
        <dbReference type="SAM" id="Phobius"/>
    </source>
</evidence>
<feature type="transmembrane region" description="Helical" evidence="1">
    <location>
        <begin position="69"/>
        <end position="92"/>
    </location>
</feature>
<keyword evidence="1" id="KW-0812">Transmembrane</keyword>
<comment type="caution">
    <text evidence="2">The sequence shown here is derived from an EMBL/GenBank/DDBJ whole genome shotgun (WGS) entry which is preliminary data.</text>
</comment>
<gene>
    <name evidence="2" type="ORF">F3K53_20140</name>
</gene>
<dbReference type="RefSeq" id="WP_150055942.1">
    <property type="nucleotide sequence ID" value="NZ_VWXT01000343.1"/>
</dbReference>
<sequence>MEMLYITLISIAGLAIGAWGVLGGILYRKPFLLYFIGFFLALIGGYIAYGLELGSQNSLLVSLFTHLKLASAFVSYTIAAAGGSLIASGIVLKAQHLAKRDNLRAKQAVNLILENIKIIQSNAQELIENPAHLSVEEQQERLKSLRLRFCRQQLALNQAVERLEQLGDL</sequence>
<dbReference type="EMBL" id="VWXT01000343">
    <property type="protein sequence ID" value="KAA6175374.1"/>
    <property type="molecule type" value="Genomic_DNA"/>
</dbReference>
<proteinExistence type="predicted"/>
<dbReference type="Proteomes" id="UP000323909">
    <property type="component" value="Unassembled WGS sequence"/>
</dbReference>
<keyword evidence="1" id="KW-0472">Membrane</keyword>